<comment type="caution">
    <text evidence="6">The sequence shown here is derived from an EMBL/GenBank/DDBJ whole genome shotgun (WGS) entry which is preliminary data.</text>
</comment>
<sequence>MASFAIEVPGEANPLTESSIVRTLQSASSSNQNQIQSGTKQLQQWEKSQKYYCHLQSAYLDPRLPAEVRYLAIIQLKNGIDKYWRKTATNAVSKDDKNVIRSRLAEGVLNENDQRLALQNALVIAKIARYEYPQEWPDALSGFVEFIRSPNTQPLQLSRALLTLLHITKELSTARLQQSRRYLQAATPEIVAVVGERYAATVDRWRNGPNQDGMNQSLLAIKLLRRLLISGYETPNRDSTVASFWTLSLEHLGSFIPLLADTTLQSSQDMHQLLGKHIVQLAKLHHEMSKIHPAALVLLPGSLELISSYWSFVKDFASLFGSKEAALAAIANPDGQHSLEEEKTFQEKIALKGLLIVRACVKMVHNPTQTFKYRTAEDKEEKARATEIIRQSMLTDDFVREAMDVLVTRFFIFRARDLHEWHEEPEEWEKREDGDGEDWEFSVRSCSEKLFLDLAINYKEVITQPLLGVFYSVASPDNEDLIFKDSVYTAIGLAASVIHQQLDFDAFIRDVLVAEVQKSTKGYYIIRRRAAILLGQWITVKVAQESRPLVYQIFQHLLNADDPLNDQVVRVSAGRQLLNIANDWDFQAEQFLPYAQTILTQLMQLIEQVELTETKMALLSTISVLVERLDSNITPFAERIVALLPPLWEQAGDEHLMQQSILTILARLVNAMRANSLPMHSMVFPIIEGAVQPGSESFVYLLEDALDLWGAIVVQTPVDSVSPQLLNLVQHLFPIYEIGSESLRKTLEITESYLILAPQYILSEPVRSRLIVALADLLGSLKPDANGLVCNLVEMMLRISQKSDVASTLPLGDFHDASAAIVVDLARTPDSAGDIGFMSKLLRALRGSWQAHCTTGPLAKNAPVDGIVETDYFAIFARAILGSLDAFLYVCRESSNGEDLGATMKWLLEEWFSHFENIGDPSRRKLMCMALTKLLETNLPFILLSLQSLMSMWTDVISELREDAADVTGDSLVYTSNGAGEAAESPEDARRRVLTEVDVVHSVNLPEFIKHYLQGAIAASGGYEQFQAGWLVNVDKEVVKSFSELGII</sequence>
<dbReference type="Gene3D" id="1.25.10.10">
    <property type="entry name" value="Leucine-rich Repeat Variant"/>
    <property type="match status" value="2"/>
</dbReference>
<accession>A0A0F4GXB4</accession>
<dbReference type="InterPro" id="IPR016024">
    <property type="entry name" value="ARM-type_fold"/>
</dbReference>
<evidence type="ECO:0000256" key="1">
    <source>
        <dbReference type="ARBA" id="ARBA00004123"/>
    </source>
</evidence>
<evidence type="ECO:0000256" key="2">
    <source>
        <dbReference type="ARBA" id="ARBA00007991"/>
    </source>
</evidence>
<evidence type="ECO:0000313" key="6">
    <source>
        <dbReference type="EMBL" id="KJY01899.1"/>
    </source>
</evidence>
<dbReference type="FunFam" id="1.25.10.10:FF:000362">
    <property type="entry name" value="Importin 11, putative"/>
    <property type="match status" value="1"/>
</dbReference>
<dbReference type="GO" id="GO:0006606">
    <property type="term" value="P:protein import into nucleus"/>
    <property type="evidence" value="ECO:0007669"/>
    <property type="project" value="TreeGrafter"/>
</dbReference>
<evidence type="ECO:0000256" key="4">
    <source>
        <dbReference type="ARBA" id="ARBA00023242"/>
    </source>
</evidence>
<dbReference type="PANTHER" id="PTHR10997">
    <property type="entry name" value="IMPORTIN-7, 8, 11"/>
    <property type="match status" value="1"/>
</dbReference>
<evidence type="ECO:0000259" key="5">
    <source>
        <dbReference type="PROSITE" id="PS50166"/>
    </source>
</evidence>
<gene>
    <name evidence="6" type="ORF">TI39_contig274g00001</name>
</gene>
<dbReference type="GO" id="GO:0005829">
    <property type="term" value="C:cytosol"/>
    <property type="evidence" value="ECO:0007669"/>
    <property type="project" value="TreeGrafter"/>
</dbReference>
<dbReference type="Proteomes" id="UP000033647">
    <property type="component" value="Unassembled WGS sequence"/>
</dbReference>
<keyword evidence="3" id="KW-0813">Transport</keyword>
<dbReference type="PANTHER" id="PTHR10997:SF7">
    <property type="entry name" value="IMPORTIN-11"/>
    <property type="match status" value="1"/>
</dbReference>
<dbReference type="Pfam" id="PF03810">
    <property type="entry name" value="IBN_N"/>
    <property type="match status" value="1"/>
</dbReference>
<comment type="subcellular location">
    <subcellularLocation>
        <location evidence="1">Nucleus</location>
    </subcellularLocation>
</comment>
<dbReference type="PROSITE" id="PS50166">
    <property type="entry name" value="IMPORTIN_B_NT"/>
    <property type="match status" value="1"/>
</dbReference>
<dbReference type="EMBL" id="LAFY01000266">
    <property type="protein sequence ID" value="KJY01899.1"/>
    <property type="molecule type" value="Genomic_DNA"/>
</dbReference>
<dbReference type="InterPro" id="IPR058669">
    <property type="entry name" value="TPR_IPO7/11-like"/>
</dbReference>
<proteinExistence type="inferred from homology"/>
<dbReference type="GO" id="GO:0005635">
    <property type="term" value="C:nuclear envelope"/>
    <property type="evidence" value="ECO:0007669"/>
    <property type="project" value="TreeGrafter"/>
</dbReference>
<keyword evidence="7" id="KW-1185">Reference proteome</keyword>
<dbReference type="InterPro" id="IPR011989">
    <property type="entry name" value="ARM-like"/>
</dbReference>
<dbReference type="AlphaFoldDB" id="A0A0F4GXB4"/>
<comment type="similarity">
    <text evidence="2">Belongs to the importin beta family.</text>
</comment>
<dbReference type="OrthoDB" id="361693at2759"/>
<keyword evidence="4" id="KW-0539">Nucleus</keyword>
<dbReference type="SUPFAM" id="SSF48371">
    <property type="entry name" value="ARM repeat"/>
    <property type="match status" value="1"/>
</dbReference>
<protein>
    <submittedName>
        <fullName evidence="6">Putative importin 11 protein</fullName>
    </submittedName>
</protein>
<reference evidence="6 7" key="1">
    <citation type="submission" date="2015-03" db="EMBL/GenBank/DDBJ databases">
        <title>RNA-seq based gene annotation and comparative genomics of four Zymoseptoria species reveal species-specific pathogenicity related genes and transposable element activity.</title>
        <authorList>
            <person name="Grandaubert J."/>
            <person name="Bhattacharyya A."/>
            <person name="Stukenbrock E.H."/>
        </authorList>
    </citation>
    <scope>NUCLEOTIDE SEQUENCE [LARGE SCALE GENOMIC DNA]</scope>
    <source>
        <strain evidence="6 7">Zb18110</strain>
    </source>
</reference>
<dbReference type="InterPro" id="IPR001494">
    <property type="entry name" value="Importin-beta_N"/>
</dbReference>
<dbReference type="GO" id="GO:0031267">
    <property type="term" value="F:small GTPase binding"/>
    <property type="evidence" value="ECO:0007669"/>
    <property type="project" value="InterPro"/>
</dbReference>
<evidence type="ECO:0000256" key="3">
    <source>
        <dbReference type="ARBA" id="ARBA00022448"/>
    </source>
</evidence>
<organism evidence="6 7">
    <name type="scientific">Zymoseptoria brevis</name>
    <dbReference type="NCBI Taxonomy" id="1047168"/>
    <lineage>
        <taxon>Eukaryota</taxon>
        <taxon>Fungi</taxon>
        <taxon>Dikarya</taxon>
        <taxon>Ascomycota</taxon>
        <taxon>Pezizomycotina</taxon>
        <taxon>Dothideomycetes</taxon>
        <taxon>Dothideomycetidae</taxon>
        <taxon>Mycosphaerellales</taxon>
        <taxon>Mycosphaerellaceae</taxon>
        <taxon>Zymoseptoria</taxon>
    </lineage>
</organism>
<dbReference type="Pfam" id="PF25758">
    <property type="entry name" value="TPR_IPO11"/>
    <property type="match status" value="1"/>
</dbReference>
<dbReference type="STRING" id="1047168.A0A0F4GXB4"/>
<evidence type="ECO:0000313" key="7">
    <source>
        <dbReference type="Proteomes" id="UP000033647"/>
    </source>
</evidence>
<name>A0A0F4GXB4_9PEZI</name>
<feature type="domain" description="Importin N-terminal" evidence="5">
    <location>
        <begin position="38"/>
        <end position="110"/>
    </location>
</feature>
<dbReference type="SMART" id="SM00913">
    <property type="entry name" value="IBN_N"/>
    <property type="match status" value="1"/>
</dbReference>